<gene>
    <name evidence="1" type="ORF">FPZ45_24920</name>
</gene>
<reference evidence="1 2" key="1">
    <citation type="submission" date="2019-07" db="EMBL/GenBank/DDBJ databases">
        <authorList>
            <person name="Kim J."/>
        </authorList>
    </citation>
    <scope>NUCLEOTIDE SEQUENCE [LARGE SCALE GENOMIC DNA]</scope>
    <source>
        <strain evidence="1 2">G13</strain>
    </source>
</reference>
<evidence type="ECO:0000313" key="1">
    <source>
        <dbReference type="EMBL" id="TVX91515.1"/>
    </source>
</evidence>
<dbReference type="SUPFAM" id="SSF103032">
    <property type="entry name" value="Hypothetical protein YwqG"/>
    <property type="match status" value="1"/>
</dbReference>
<dbReference type="PANTHER" id="PTHR36436">
    <property type="entry name" value="SLL5081 PROTEIN"/>
    <property type="match status" value="1"/>
</dbReference>
<accession>A0A559IV52</accession>
<organism evidence="1 2">
    <name type="scientific">Cohnella terricola</name>
    <dbReference type="NCBI Taxonomy" id="1289167"/>
    <lineage>
        <taxon>Bacteria</taxon>
        <taxon>Bacillati</taxon>
        <taxon>Bacillota</taxon>
        <taxon>Bacilli</taxon>
        <taxon>Bacillales</taxon>
        <taxon>Paenibacillaceae</taxon>
        <taxon>Cohnella</taxon>
    </lineage>
</organism>
<dbReference type="RefSeq" id="WP_144707367.1">
    <property type="nucleotide sequence ID" value="NZ_VNJJ01000031.1"/>
</dbReference>
<comment type="caution">
    <text evidence="1">The sequence shown here is derived from an EMBL/GenBank/DDBJ whole genome shotgun (WGS) entry which is preliminary data.</text>
</comment>
<dbReference type="AlphaFoldDB" id="A0A559IV52"/>
<sequence>MNTRTLCDIHRNTKWREASMSEANSIYVGPATLEDIKQLINESGLGLYWDVLKPYFEPGVFLTPELVDEDTIAIGRSKIGGKPDVPSSFTWPHWRDKPMSFIAQINLNELPMTSINPNYPREGILYFFYVYDSDIWYEDDFEYDQYSNGRVLYVSNISHLERANPPEALRDDQVFQSCNVSFNIELTIPDSDYIVENKLLNDDEEAITQYWSQFKPTFRDKHNLGIGFRFLGHMNALQFGGHSESETLLFQADSYDEIGMEWDLSGLLYFFIEKKDFSNLFFEKVMTSRVGT</sequence>
<keyword evidence="2" id="KW-1185">Reference proteome</keyword>
<protein>
    <submittedName>
        <fullName evidence="1">DUF1963 domain-containing protein</fullName>
    </submittedName>
</protein>
<name>A0A559IV52_9BACL</name>
<evidence type="ECO:0000313" key="2">
    <source>
        <dbReference type="Proteomes" id="UP000316330"/>
    </source>
</evidence>
<dbReference type="EMBL" id="VNJJ01000031">
    <property type="protein sequence ID" value="TVX91515.1"/>
    <property type="molecule type" value="Genomic_DNA"/>
</dbReference>
<dbReference type="InterPro" id="IPR015315">
    <property type="entry name" value="DUF1963"/>
</dbReference>
<dbReference type="OrthoDB" id="8856529at2"/>
<dbReference type="Proteomes" id="UP000316330">
    <property type="component" value="Unassembled WGS sequence"/>
</dbReference>
<dbReference type="InterPro" id="IPR035948">
    <property type="entry name" value="YwqG-like_sf"/>
</dbReference>
<dbReference type="Pfam" id="PF09234">
    <property type="entry name" value="DUF1963"/>
    <property type="match status" value="1"/>
</dbReference>
<dbReference type="PANTHER" id="PTHR36436:SF6">
    <property type="entry name" value="SLL5081 PROTEIN"/>
    <property type="match status" value="1"/>
</dbReference>
<proteinExistence type="predicted"/>
<dbReference type="Gene3D" id="2.30.320.10">
    <property type="entry name" value="YwqG-like"/>
    <property type="match status" value="1"/>
</dbReference>